<gene>
    <name evidence="2" type="ORF">EBB79_13830</name>
</gene>
<protein>
    <submittedName>
        <fullName evidence="2">Uncharacterized protein</fullName>
    </submittedName>
</protein>
<feature type="region of interest" description="Disordered" evidence="1">
    <location>
        <begin position="1"/>
        <end position="23"/>
    </location>
</feature>
<dbReference type="Proteomes" id="UP000283063">
    <property type="component" value="Chromosome"/>
</dbReference>
<evidence type="ECO:0000313" key="3">
    <source>
        <dbReference type="Proteomes" id="UP000283063"/>
    </source>
</evidence>
<evidence type="ECO:0000313" key="2">
    <source>
        <dbReference type="EMBL" id="AZV78843.1"/>
    </source>
</evidence>
<feature type="region of interest" description="Disordered" evidence="1">
    <location>
        <begin position="84"/>
        <end position="114"/>
    </location>
</feature>
<feature type="compositionally biased region" description="Polar residues" evidence="1">
    <location>
        <begin position="13"/>
        <end position="23"/>
    </location>
</feature>
<dbReference type="OrthoDB" id="7848966at2"/>
<reference evidence="2 3" key="1">
    <citation type="submission" date="2018-10" db="EMBL/GenBank/DDBJ databases">
        <title>Parasedimentitalea marina sp. nov., a psychrophilic bacterium isolated from deep seawater of the New Britain Trench.</title>
        <authorList>
            <person name="Cao J."/>
        </authorList>
    </citation>
    <scope>NUCLEOTIDE SEQUENCE [LARGE SCALE GENOMIC DNA]</scope>
    <source>
        <strain evidence="2 3">W43</strain>
    </source>
</reference>
<dbReference type="RefSeq" id="WP_127749391.1">
    <property type="nucleotide sequence ID" value="NZ_CP033219.1"/>
</dbReference>
<feature type="compositionally biased region" description="Pro residues" evidence="1">
    <location>
        <begin position="102"/>
        <end position="111"/>
    </location>
</feature>
<dbReference type="EMBL" id="CP033219">
    <property type="protein sequence ID" value="AZV78843.1"/>
    <property type="molecule type" value="Genomic_DNA"/>
</dbReference>
<name>A0A3T0N475_9RHOB</name>
<proteinExistence type="predicted"/>
<dbReference type="KEGG" id="sedi:EBB79_13830"/>
<dbReference type="AlphaFoldDB" id="A0A3T0N475"/>
<keyword evidence="3" id="KW-1185">Reference proteome</keyword>
<evidence type="ECO:0000256" key="1">
    <source>
        <dbReference type="SAM" id="MobiDB-lite"/>
    </source>
</evidence>
<sequence length="168" mass="17370">MMIQGSIIPGMTPPNQAQPATKLTSEQVKNIADHLSSKGASDLTDDTVKDFIDQNRKLVVISGSDLAAALEDAGIDVKDLAEKLGGANASGGPGRHRNGDNQPPPPPPPPQVAKGIASVDETIVTLVADAVAAFQETGEEDATSWAAVSSALEEAGYDTSQSLVDFYS</sequence>
<organism evidence="2 3">
    <name type="scientific">Parasedimentitalea marina</name>
    <dbReference type="NCBI Taxonomy" id="2483033"/>
    <lineage>
        <taxon>Bacteria</taxon>
        <taxon>Pseudomonadati</taxon>
        <taxon>Pseudomonadota</taxon>
        <taxon>Alphaproteobacteria</taxon>
        <taxon>Rhodobacterales</taxon>
        <taxon>Paracoccaceae</taxon>
        <taxon>Parasedimentitalea</taxon>
    </lineage>
</organism>
<accession>A0A3T0N475</accession>